<dbReference type="CDD" id="cd11660">
    <property type="entry name" value="SANT_TRF"/>
    <property type="match status" value="1"/>
</dbReference>
<dbReference type="AlphaFoldDB" id="A0A8K0WTH9"/>
<dbReference type="InterPro" id="IPR009057">
    <property type="entry name" value="Homeodomain-like_sf"/>
</dbReference>
<gene>
    <name evidence="5" type="ORF">B0I35DRAFT_426566</name>
</gene>
<evidence type="ECO:0000256" key="2">
    <source>
        <dbReference type="SAM" id="MobiDB-lite"/>
    </source>
</evidence>
<evidence type="ECO:0000256" key="1">
    <source>
        <dbReference type="ARBA" id="ARBA00023242"/>
    </source>
</evidence>
<dbReference type="OrthoDB" id="608866at2759"/>
<dbReference type="InterPro" id="IPR017930">
    <property type="entry name" value="Myb_dom"/>
</dbReference>
<dbReference type="Gene3D" id="1.10.246.220">
    <property type="match status" value="2"/>
</dbReference>
<dbReference type="PANTHER" id="PTHR46734:SF1">
    <property type="entry name" value="TELOMERIC REPEAT-BINDING FACTOR 1"/>
    <property type="match status" value="1"/>
</dbReference>
<feature type="domain" description="HTH myb-type" evidence="4">
    <location>
        <begin position="221"/>
        <end position="275"/>
    </location>
</feature>
<protein>
    <recommendedName>
        <fullName evidence="7">Myb-like domain-containing protein</fullName>
    </recommendedName>
</protein>
<name>A0A8K0WTH9_9HYPO</name>
<evidence type="ECO:0000313" key="6">
    <source>
        <dbReference type="Proteomes" id="UP000813444"/>
    </source>
</evidence>
<comment type="caution">
    <text evidence="5">The sequence shown here is derived from an EMBL/GenBank/DDBJ whole genome shotgun (WGS) entry which is preliminary data.</text>
</comment>
<accession>A0A8K0WTH9</accession>
<dbReference type="PROSITE" id="PS50090">
    <property type="entry name" value="MYB_LIKE"/>
    <property type="match status" value="1"/>
</dbReference>
<feature type="region of interest" description="Disordered" evidence="2">
    <location>
        <begin position="284"/>
        <end position="341"/>
    </location>
</feature>
<organism evidence="5 6">
    <name type="scientific">Stachybotrys elegans</name>
    <dbReference type="NCBI Taxonomy" id="80388"/>
    <lineage>
        <taxon>Eukaryota</taxon>
        <taxon>Fungi</taxon>
        <taxon>Dikarya</taxon>
        <taxon>Ascomycota</taxon>
        <taxon>Pezizomycotina</taxon>
        <taxon>Sordariomycetes</taxon>
        <taxon>Hypocreomycetidae</taxon>
        <taxon>Hypocreales</taxon>
        <taxon>Stachybotryaceae</taxon>
        <taxon>Stachybotrys</taxon>
    </lineage>
</organism>
<evidence type="ECO:0000313" key="5">
    <source>
        <dbReference type="EMBL" id="KAH7322834.1"/>
    </source>
</evidence>
<dbReference type="InterPro" id="IPR052450">
    <property type="entry name" value="TRBD-Containing_Protein"/>
</dbReference>
<dbReference type="SUPFAM" id="SSF46689">
    <property type="entry name" value="Homeodomain-like"/>
    <property type="match status" value="1"/>
</dbReference>
<dbReference type="Proteomes" id="UP000813444">
    <property type="component" value="Unassembled WGS sequence"/>
</dbReference>
<reference evidence="5" key="1">
    <citation type="journal article" date="2021" name="Nat. Commun.">
        <title>Genetic determinants of endophytism in the Arabidopsis root mycobiome.</title>
        <authorList>
            <person name="Mesny F."/>
            <person name="Miyauchi S."/>
            <person name="Thiergart T."/>
            <person name="Pickel B."/>
            <person name="Atanasova L."/>
            <person name="Karlsson M."/>
            <person name="Huettel B."/>
            <person name="Barry K.W."/>
            <person name="Haridas S."/>
            <person name="Chen C."/>
            <person name="Bauer D."/>
            <person name="Andreopoulos W."/>
            <person name="Pangilinan J."/>
            <person name="LaButti K."/>
            <person name="Riley R."/>
            <person name="Lipzen A."/>
            <person name="Clum A."/>
            <person name="Drula E."/>
            <person name="Henrissat B."/>
            <person name="Kohler A."/>
            <person name="Grigoriev I.V."/>
            <person name="Martin F.M."/>
            <person name="Hacquard S."/>
        </authorList>
    </citation>
    <scope>NUCLEOTIDE SEQUENCE</scope>
    <source>
        <strain evidence="5">MPI-CAGE-CH-0235</strain>
    </source>
</reference>
<dbReference type="SMART" id="SM00717">
    <property type="entry name" value="SANT"/>
    <property type="match status" value="2"/>
</dbReference>
<dbReference type="PROSITE" id="PS51294">
    <property type="entry name" value="HTH_MYB"/>
    <property type="match status" value="1"/>
</dbReference>
<keyword evidence="6" id="KW-1185">Reference proteome</keyword>
<dbReference type="PANTHER" id="PTHR46734">
    <property type="entry name" value="TELOMERIC REPEAT-BINDING FACTOR 1 TERF1"/>
    <property type="match status" value="1"/>
</dbReference>
<dbReference type="Pfam" id="PF00249">
    <property type="entry name" value="Myb_DNA-binding"/>
    <property type="match status" value="1"/>
</dbReference>
<evidence type="ECO:0000259" key="4">
    <source>
        <dbReference type="PROSITE" id="PS51294"/>
    </source>
</evidence>
<feature type="domain" description="Myb-like" evidence="3">
    <location>
        <begin position="221"/>
        <end position="271"/>
    </location>
</feature>
<proteinExistence type="predicted"/>
<dbReference type="InterPro" id="IPR001005">
    <property type="entry name" value="SANT/Myb"/>
</dbReference>
<dbReference type="EMBL" id="JAGPNK010000004">
    <property type="protein sequence ID" value="KAH7322834.1"/>
    <property type="molecule type" value="Genomic_DNA"/>
</dbReference>
<keyword evidence="1" id="KW-0539">Nucleus</keyword>
<evidence type="ECO:0000259" key="3">
    <source>
        <dbReference type="PROSITE" id="PS50090"/>
    </source>
</evidence>
<sequence length="405" mass="45671">MEPHRLLKSSSKSPQDSCFACQPSSCGPSFPVPNSLAVCQRHFSSALIHYSENALLNHLGCPPDPSVTSIHIHRSQEINYCSQARELMPPTAAGLNQNATLFNPYKGDACQGKPPSVPLSTTLPTLEGQTRQTTDDLIRHSQRAAQNSLLALRKAHERFAAQEHGIVHPPGIGSHQSLSMHHPTLPPIIDLFYSMARDSIQVSQIDETGDNKKRRFSKGTRRRWSDEETENLIKGVRKHGVGKWRVILNDKEFKFENRTATNLKDRFRTCYPDGFLPHAPAVEYSTSNSEEEKGPTASQDEESGETNKLGEIDAVSPTSMSGAGIYPSPRKLERRKRQPFEARHDSEILDGLRRHGPAWTKIQRNSTSDLSYRRPTDLRDRIRNRFPDLYKRLEKKNTVRGGRRL</sequence>
<evidence type="ECO:0008006" key="7">
    <source>
        <dbReference type="Google" id="ProtNLM"/>
    </source>
</evidence>